<reference evidence="2 3" key="1">
    <citation type="submission" date="2021-01" db="EMBL/GenBank/DDBJ databases">
        <title>Belnapia mucosa sp. nov. and Belnapia arida sp. nov., isolated from the Tabernas Desert (Almeria, Spain).</title>
        <authorList>
            <person name="Molina-Menor E."/>
            <person name="Vidal-Verdu A."/>
            <person name="Calonge A."/>
            <person name="Satari L."/>
            <person name="Pereto Magraner J."/>
            <person name="Porcar Miralles M."/>
        </authorList>
    </citation>
    <scope>NUCLEOTIDE SEQUENCE [LARGE SCALE GENOMIC DNA]</scope>
    <source>
        <strain evidence="2 3">T6</strain>
    </source>
</reference>
<dbReference type="PANTHER" id="PTHR42815">
    <property type="entry name" value="FAD-BINDING, PUTATIVE (AFU_ORTHOLOGUE AFUA_6G07600)-RELATED"/>
    <property type="match status" value="1"/>
</dbReference>
<dbReference type="Gene3D" id="2.30.110.10">
    <property type="entry name" value="Electron Transport, Fmn-binding Protein, Chain A"/>
    <property type="match status" value="1"/>
</dbReference>
<name>A0ABS1VA09_9PROT</name>
<proteinExistence type="predicted"/>
<dbReference type="RefSeq" id="WP_202828247.1">
    <property type="nucleotide sequence ID" value="NZ_JAEUXJ010000015.1"/>
</dbReference>
<organism evidence="2 3">
    <name type="scientific">Belnapia mucosa</name>
    <dbReference type="NCBI Taxonomy" id="2804532"/>
    <lineage>
        <taxon>Bacteria</taxon>
        <taxon>Pseudomonadati</taxon>
        <taxon>Pseudomonadota</taxon>
        <taxon>Alphaproteobacteria</taxon>
        <taxon>Acetobacterales</taxon>
        <taxon>Roseomonadaceae</taxon>
        <taxon>Belnapia</taxon>
    </lineage>
</organism>
<accession>A0ABS1VA09</accession>
<dbReference type="InterPro" id="IPR011576">
    <property type="entry name" value="Pyridox_Oxase_N"/>
</dbReference>
<sequence>MGRHFAEIAFTPAVQAEQEALGSRPHYARMAEAGREDSRLSTQEAGFIGARDSFYMATVSETGWPYIQHRGGAPGFVRVLDAGQIAFADLGGNRQHVSVGNLAGNDRVALFFMDYANRRRLKLLGHARVVRDDPALLARLTPDGAERIAESAVIVEVAGFEWNCPQHITPRLTADEWAMVAG</sequence>
<gene>
    <name evidence="2" type="ORF">JMJ55_24525</name>
</gene>
<dbReference type="PANTHER" id="PTHR42815:SF2">
    <property type="entry name" value="FAD-BINDING, PUTATIVE (AFU_ORTHOLOGUE AFUA_6G07600)-RELATED"/>
    <property type="match status" value="1"/>
</dbReference>
<evidence type="ECO:0000313" key="3">
    <source>
        <dbReference type="Proteomes" id="UP000606490"/>
    </source>
</evidence>
<dbReference type="InterPro" id="IPR012349">
    <property type="entry name" value="Split_barrel_FMN-bd"/>
</dbReference>
<dbReference type="Pfam" id="PF01243">
    <property type="entry name" value="PNPOx_N"/>
    <property type="match status" value="1"/>
</dbReference>
<protein>
    <submittedName>
        <fullName evidence="2">Pyridoxamine 5'-phosphate oxidase family protein</fullName>
    </submittedName>
</protein>
<keyword evidence="3" id="KW-1185">Reference proteome</keyword>
<dbReference type="EMBL" id="JAEUXJ010000015">
    <property type="protein sequence ID" value="MBL6458507.1"/>
    <property type="molecule type" value="Genomic_DNA"/>
</dbReference>
<feature type="domain" description="Pyridoxamine 5'-phosphate oxidase N-terminal" evidence="1">
    <location>
        <begin position="46"/>
        <end position="152"/>
    </location>
</feature>
<dbReference type="Proteomes" id="UP000606490">
    <property type="component" value="Unassembled WGS sequence"/>
</dbReference>
<evidence type="ECO:0000313" key="2">
    <source>
        <dbReference type="EMBL" id="MBL6458507.1"/>
    </source>
</evidence>
<dbReference type="SUPFAM" id="SSF50475">
    <property type="entry name" value="FMN-binding split barrel"/>
    <property type="match status" value="1"/>
</dbReference>
<evidence type="ECO:0000259" key="1">
    <source>
        <dbReference type="Pfam" id="PF01243"/>
    </source>
</evidence>
<comment type="caution">
    <text evidence="2">The sequence shown here is derived from an EMBL/GenBank/DDBJ whole genome shotgun (WGS) entry which is preliminary data.</text>
</comment>